<organism evidence="1 2">
    <name type="scientific">Brucella anthropi</name>
    <name type="common">Ochrobactrum anthropi</name>
    <dbReference type="NCBI Taxonomy" id="529"/>
    <lineage>
        <taxon>Bacteria</taxon>
        <taxon>Pseudomonadati</taxon>
        <taxon>Pseudomonadota</taxon>
        <taxon>Alphaproteobacteria</taxon>
        <taxon>Hyphomicrobiales</taxon>
        <taxon>Brucellaceae</taxon>
        <taxon>Brucella/Ochrobactrum group</taxon>
        <taxon>Brucella</taxon>
    </lineage>
</organism>
<comment type="caution">
    <text evidence="1">The sequence shown here is derived from an EMBL/GenBank/DDBJ whole genome shotgun (WGS) entry which is preliminary data.</text>
</comment>
<name>A0A6L3Z051_BRUAN</name>
<sequence>MYLSDYSQNAARAQQARRRIRFLGIMPNGSRVWTPKEDQACRQYGSDYSVLMEKLPHRSYQALRSRCQKLDLRPKRQLLTAAELSKLRRLGPTATSEQLQQEFPTRTLSQIRALRQHYKIRRQQSPFKATGYPILDDIRRRCRELNYSMPDLDVIAGTKAYFQKADWHTKGIKYSAVCKAIVALDGEISVRWRDE</sequence>
<dbReference type="EMBL" id="WBWS01000028">
    <property type="protein sequence ID" value="KAB2763061.1"/>
    <property type="molecule type" value="Genomic_DNA"/>
</dbReference>
<evidence type="ECO:0000313" key="1">
    <source>
        <dbReference type="EMBL" id="KAB2763061.1"/>
    </source>
</evidence>
<dbReference type="Proteomes" id="UP000481876">
    <property type="component" value="Unassembled WGS sequence"/>
</dbReference>
<proteinExistence type="predicted"/>
<dbReference type="InterPro" id="IPR001005">
    <property type="entry name" value="SANT/Myb"/>
</dbReference>
<gene>
    <name evidence="1" type="ORF">F9L04_21730</name>
</gene>
<protein>
    <submittedName>
        <fullName evidence="1">Uncharacterized protein</fullName>
    </submittedName>
</protein>
<evidence type="ECO:0000313" key="2">
    <source>
        <dbReference type="Proteomes" id="UP000481876"/>
    </source>
</evidence>
<dbReference type="AlphaFoldDB" id="A0A6L3Z051"/>
<accession>A0A6L3Z051</accession>
<dbReference type="RefSeq" id="WP_151664237.1">
    <property type="nucleotide sequence ID" value="NZ_CP103345.1"/>
</dbReference>
<dbReference type="CDD" id="cd00167">
    <property type="entry name" value="SANT"/>
    <property type="match status" value="1"/>
</dbReference>
<reference evidence="1 2" key="1">
    <citation type="submission" date="2019-09" db="EMBL/GenBank/DDBJ databases">
        <title>Taxonomic organization of the family Brucellaceae based on a phylogenomic approach.</title>
        <authorList>
            <person name="Leclercq S."/>
            <person name="Cloeckaert A."/>
            <person name="Zygmunt M.S."/>
        </authorList>
    </citation>
    <scope>NUCLEOTIDE SEQUENCE [LARGE SCALE GENOMIC DNA]</scope>
    <source>
        <strain evidence="1 2">LMG 3313</strain>
    </source>
</reference>